<evidence type="ECO:0000313" key="2">
    <source>
        <dbReference type="EMBL" id="ODH26281.1"/>
    </source>
</evidence>
<dbReference type="EMBL" id="LZYO01000192">
    <property type="protein sequence ID" value="ODH26281.1"/>
    <property type="molecule type" value="Genomic_DNA"/>
</dbReference>
<reference evidence="2 3" key="1">
    <citation type="submission" date="2016-06" db="EMBL/GenBank/DDBJ databases">
        <authorList>
            <person name="Kjaerup R.B."/>
            <person name="Dalgaard T.S."/>
            <person name="Juul-Madsen H.R."/>
        </authorList>
    </citation>
    <scope>NUCLEOTIDE SEQUENCE [LARGE SCALE GENOMIC DNA]</scope>
    <source>
        <strain evidence="2 3">Pb300</strain>
    </source>
</reference>
<organism evidence="2 3">
    <name type="scientific">Paracoccidioides brasiliensis</name>
    <dbReference type="NCBI Taxonomy" id="121759"/>
    <lineage>
        <taxon>Eukaryota</taxon>
        <taxon>Fungi</taxon>
        <taxon>Dikarya</taxon>
        <taxon>Ascomycota</taxon>
        <taxon>Pezizomycotina</taxon>
        <taxon>Eurotiomycetes</taxon>
        <taxon>Eurotiomycetidae</taxon>
        <taxon>Onygenales</taxon>
        <taxon>Ajellomycetaceae</taxon>
        <taxon>Paracoccidioides</taxon>
    </lineage>
</organism>
<name>A0A1D2JCC2_PARBR</name>
<comment type="caution">
    <text evidence="2">The sequence shown here is derived from an EMBL/GenBank/DDBJ whole genome shotgun (WGS) entry which is preliminary data.</text>
</comment>
<proteinExistence type="predicted"/>
<sequence>MDPPFDSPDGKTPQKPTWKKKLCEIVNRRRSSERQFSRTTCSWCKSAAGILPWKSRPIEAANRSASATQPLGKSLIAGKPRSLKLGCSKL</sequence>
<accession>A0A1D2JCC2</accession>
<protein>
    <submittedName>
        <fullName evidence="2">Uncharacterized protein</fullName>
    </submittedName>
</protein>
<feature type="region of interest" description="Disordered" evidence="1">
    <location>
        <begin position="1"/>
        <end position="20"/>
    </location>
</feature>
<evidence type="ECO:0000313" key="3">
    <source>
        <dbReference type="Proteomes" id="UP000242814"/>
    </source>
</evidence>
<evidence type="ECO:0000256" key="1">
    <source>
        <dbReference type="SAM" id="MobiDB-lite"/>
    </source>
</evidence>
<gene>
    <name evidence="2" type="ORF">ACO22_04702</name>
</gene>
<dbReference type="AlphaFoldDB" id="A0A1D2JCC2"/>
<dbReference type="Proteomes" id="UP000242814">
    <property type="component" value="Unassembled WGS sequence"/>
</dbReference>